<organism evidence="6 7">
    <name type="scientific">Cardiocondyla obscurior</name>
    <dbReference type="NCBI Taxonomy" id="286306"/>
    <lineage>
        <taxon>Eukaryota</taxon>
        <taxon>Metazoa</taxon>
        <taxon>Ecdysozoa</taxon>
        <taxon>Arthropoda</taxon>
        <taxon>Hexapoda</taxon>
        <taxon>Insecta</taxon>
        <taxon>Pterygota</taxon>
        <taxon>Neoptera</taxon>
        <taxon>Endopterygota</taxon>
        <taxon>Hymenoptera</taxon>
        <taxon>Apocrita</taxon>
        <taxon>Aculeata</taxon>
        <taxon>Formicoidea</taxon>
        <taxon>Formicidae</taxon>
        <taxon>Myrmicinae</taxon>
        <taxon>Cardiocondyla</taxon>
    </lineage>
</organism>
<feature type="region of interest" description="Disordered" evidence="4">
    <location>
        <begin position="268"/>
        <end position="309"/>
    </location>
</feature>
<sequence length="604" mass="67862">MDSAAILVLFALLIAFVGNAAASCKQVANEDMEEYFCEGGHPDDLITVPITTMKLRILKMPLGRISADTFARFGENLWVLSCSHCELTDIDANAFRRLVNLQQLSLDSNHLTTVKASWFEGLNLLTFLDLNYNDIRDIEDDVYKNLPGLVDFRISGNRLRCLNLAEMTHLTELKRMFLSENSEFACPHAVSKFLEDRGVGFEQDPEWRRLASDIIDVHVPPTYVEENREIEPPYHVLHSDRKPPLEDAEGPFATRDRTFYPNHVETYRSRHRKPSTTTARPTTSKQEGLPVPRVEPMYPNTRPLEPLPPHQMSYPYSTLETPRVPPSDYIESSELHARLPTILPPLPRPMYETTPLPISPVIPIKPNDIWSVSTGKPQQMEEVLINPPRETILYPTYPYPTERSRVVTTEALDETAGESGRSSQSTVTYPLYATTSVGLDRTSQGSIRVTYPSLDESDVIDKTFPTMGKRPLKPHLDMHDPQKMIVEESLSETENDVFVATSRPGESDQSRGTTSGVHYVRPSPPDLIYSPATGEFSQPPYYESTVTVHPPLQNYQENVTVIRPLTTTNKPDCPQNSASKIQPAAALVTLIVIAMLGHAAVEEI</sequence>
<dbReference type="EMBL" id="JADYXP020000018">
    <property type="protein sequence ID" value="KAL0106120.1"/>
    <property type="molecule type" value="Genomic_DNA"/>
</dbReference>
<dbReference type="PANTHER" id="PTHR24373">
    <property type="entry name" value="SLIT RELATED LEUCINE-RICH REPEAT NEURONAL PROTEIN"/>
    <property type="match status" value="1"/>
</dbReference>
<feature type="compositionally biased region" description="Polar residues" evidence="4">
    <location>
        <begin position="275"/>
        <end position="286"/>
    </location>
</feature>
<dbReference type="PANTHER" id="PTHR24373:SF370">
    <property type="entry name" value="FISH-LIPS, ISOFORM E"/>
    <property type="match status" value="1"/>
</dbReference>
<comment type="caution">
    <text evidence="6">The sequence shown here is derived from an EMBL/GenBank/DDBJ whole genome shotgun (WGS) entry which is preliminary data.</text>
</comment>
<feature type="chain" id="PRO_5043475367" evidence="5">
    <location>
        <begin position="23"/>
        <end position="604"/>
    </location>
</feature>
<dbReference type="InterPro" id="IPR032675">
    <property type="entry name" value="LRR_dom_sf"/>
</dbReference>
<dbReference type="InterPro" id="IPR001611">
    <property type="entry name" value="Leu-rich_rpt"/>
</dbReference>
<evidence type="ECO:0000256" key="1">
    <source>
        <dbReference type="ARBA" id="ARBA00022614"/>
    </source>
</evidence>
<evidence type="ECO:0000313" key="6">
    <source>
        <dbReference type="EMBL" id="KAL0106120.1"/>
    </source>
</evidence>
<gene>
    <name evidence="6" type="ORF">PUN28_016092</name>
</gene>
<dbReference type="Proteomes" id="UP001430953">
    <property type="component" value="Unassembled WGS sequence"/>
</dbReference>
<dbReference type="Gene3D" id="3.80.10.10">
    <property type="entry name" value="Ribonuclease Inhibitor"/>
    <property type="match status" value="1"/>
</dbReference>
<dbReference type="GO" id="GO:0031012">
    <property type="term" value="C:extracellular matrix"/>
    <property type="evidence" value="ECO:0007669"/>
    <property type="project" value="TreeGrafter"/>
</dbReference>
<dbReference type="SUPFAM" id="SSF52058">
    <property type="entry name" value="L domain-like"/>
    <property type="match status" value="1"/>
</dbReference>
<protein>
    <submittedName>
        <fullName evidence="6">Uncharacterized protein</fullName>
    </submittedName>
</protein>
<keyword evidence="1" id="KW-0433">Leucine-rich repeat</keyword>
<name>A0AAW2ETD0_9HYME</name>
<dbReference type="GO" id="GO:0005615">
    <property type="term" value="C:extracellular space"/>
    <property type="evidence" value="ECO:0007669"/>
    <property type="project" value="TreeGrafter"/>
</dbReference>
<evidence type="ECO:0000256" key="4">
    <source>
        <dbReference type="SAM" id="MobiDB-lite"/>
    </source>
</evidence>
<dbReference type="PROSITE" id="PS51450">
    <property type="entry name" value="LRR"/>
    <property type="match status" value="1"/>
</dbReference>
<feature type="region of interest" description="Disordered" evidence="4">
    <location>
        <begin position="502"/>
        <end position="523"/>
    </location>
</feature>
<proteinExistence type="predicted"/>
<evidence type="ECO:0000256" key="3">
    <source>
        <dbReference type="ARBA" id="ARBA00022737"/>
    </source>
</evidence>
<dbReference type="InterPro" id="IPR003591">
    <property type="entry name" value="Leu-rich_rpt_typical-subtyp"/>
</dbReference>
<keyword evidence="2 5" id="KW-0732">Signal</keyword>
<evidence type="ECO:0000256" key="2">
    <source>
        <dbReference type="ARBA" id="ARBA00022729"/>
    </source>
</evidence>
<dbReference type="Pfam" id="PF13855">
    <property type="entry name" value="LRR_8"/>
    <property type="match status" value="1"/>
</dbReference>
<dbReference type="InterPro" id="IPR050328">
    <property type="entry name" value="Dev_Immune_Receptor"/>
</dbReference>
<keyword evidence="7" id="KW-1185">Reference proteome</keyword>
<accession>A0AAW2ETD0</accession>
<reference evidence="6 7" key="1">
    <citation type="submission" date="2023-03" db="EMBL/GenBank/DDBJ databases">
        <title>High recombination rates correlate with genetic variation in Cardiocondyla obscurior ants.</title>
        <authorList>
            <person name="Errbii M."/>
        </authorList>
    </citation>
    <scope>NUCLEOTIDE SEQUENCE [LARGE SCALE GENOMIC DNA]</scope>
    <source>
        <strain evidence="6">Alpha-2009</strain>
        <tissue evidence="6">Whole body</tissue>
    </source>
</reference>
<evidence type="ECO:0000256" key="5">
    <source>
        <dbReference type="SAM" id="SignalP"/>
    </source>
</evidence>
<evidence type="ECO:0000313" key="7">
    <source>
        <dbReference type="Proteomes" id="UP001430953"/>
    </source>
</evidence>
<dbReference type="SMART" id="SM00369">
    <property type="entry name" value="LRR_TYP"/>
    <property type="match status" value="2"/>
</dbReference>
<keyword evidence="3" id="KW-0677">Repeat</keyword>
<feature type="signal peptide" evidence="5">
    <location>
        <begin position="1"/>
        <end position="22"/>
    </location>
</feature>
<dbReference type="AlphaFoldDB" id="A0AAW2ETD0"/>